<dbReference type="Pfam" id="PF00201">
    <property type="entry name" value="UDPGT"/>
    <property type="match status" value="1"/>
</dbReference>
<dbReference type="PANTHER" id="PTHR48045:SF30">
    <property type="entry name" value="UDP-GLYCOSYLTRANSFERASE 76H1-LIKE"/>
    <property type="match status" value="1"/>
</dbReference>
<gene>
    <name evidence="2" type="ORF">SO802_018356</name>
</gene>
<evidence type="ECO:0000313" key="2">
    <source>
        <dbReference type="EMBL" id="KAK9998753.1"/>
    </source>
</evidence>
<name>A0AAW2CL49_9ROSI</name>
<dbReference type="Gene3D" id="3.40.50.2000">
    <property type="entry name" value="Glycogen Phosphorylase B"/>
    <property type="match status" value="1"/>
</dbReference>
<dbReference type="EMBL" id="JAZDWU010000006">
    <property type="protein sequence ID" value="KAK9998753.1"/>
    <property type="molecule type" value="Genomic_DNA"/>
</dbReference>
<protein>
    <recommendedName>
        <fullName evidence="4">UDP-glucose iridoid glucosyltransferase-like</fullName>
    </recommendedName>
</protein>
<keyword evidence="1" id="KW-0808">Transferase</keyword>
<dbReference type="CDD" id="cd03784">
    <property type="entry name" value="GT1_Gtf-like"/>
    <property type="match status" value="1"/>
</dbReference>
<evidence type="ECO:0000256" key="1">
    <source>
        <dbReference type="ARBA" id="ARBA00022679"/>
    </source>
</evidence>
<dbReference type="AlphaFoldDB" id="A0AAW2CL49"/>
<sequence length="143" mass="16336">MAWDLANSKQPFLWVVRPDQTDGSERKESLPDGFKEAIVERGCIVKLAPQKEVLAHSAVGGFWSHCGWNSTLESICEGCMKIERYLSQVWKIGMEWENNLGRGEIERAVRKVMVDRGEEMRQRAMKLKEKIDVSMKEGGSYNS</sequence>
<proteinExistence type="predicted"/>
<organism evidence="2 3">
    <name type="scientific">Lithocarpus litseifolius</name>
    <dbReference type="NCBI Taxonomy" id="425828"/>
    <lineage>
        <taxon>Eukaryota</taxon>
        <taxon>Viridiplantae</taxon>
        <taxon>Streptophyta</taxon>
        <taxon>Embryophyta</taxon>
        <taxon>Tracheophyta</taxon>
        <taxon>Spermatophyta</taxon>
        <taxon>Magnoliopsida</taxon>
        <taxon>eudicotyledons</taxon>
        <taxon>Gunneridae</taxon>
        <taxon>Pentapetalae</taxon>
        <taxon>rosids</taxon>
        <taxon>fabids</taxon>
        <taxon>Fagales</taxon>
        <taxon>Fagaceae</taxon>
        <taxon>Lithocarpus</taxon>
    </lineage>
</organism>
<reference evidence="2 3" key="1">
    <citation type="submission" date="2024-01" db="EMBL/GenBank/DDBJ databases">
        <title>A telomere-to-telomere, gap-free genome of sweet tea (Lithocarpus litseifolius).</title>
        <authorList>
            <person name="Zhou J."/>
        </authorList>
    </citation>
    <scope>NUCLEOTIDE SEQUENCE [LARGE SCALE GENOMIC DNA]</scope>
    <source>
        <strain evidence="2">Zhou-2022a</strain>
        <tissue evidence="2">Leaf</tissue>
    </source>
</reference>
<dbReference type="GO" id="GO:0008194">
    <property type="term" value="F:UDP-glycosyltransferase activity"/>
    <property type="evidence" value="ECO:0007669"/>
    <property type="project" value="InterPro"/>
</dbReference>
<evidence type="ECO:0000313" key="3">
    <source>
        <dbReference type="Proteomes" id="UP001459277"/>
    </source>
</evidence>
<accession>A0AAW2CL49</accession>
<dbReference type="SUPFAM" id="SSF53756">
    <property type="entry name" value="UDP-Glycosyltransferase/glycogen phosphorylase"/>
    <property type="match status" value="1"/>
</dbReference>
<comment type="caution">
    <text evidence="2">The sequence shown here is derived from an EMBL/GenBank/DDBJ whole genome shotgun (WGS) entry which is preliminary data.</text>
</comment>
<evidence type="ECO:0008006" key="4">
    <source>
        <dbReference type="Google" id="ProtNLM"/>
    </source>
</evidence>
<dbReference type="PANTHER" id="PTHR48045">
    <property type="entry name" value="UDP-GLYCOSYLTRANSFERASE 72B1"/>
    <property type="match status" value="1"/>
</dbReference>
<keyword evidence="3" id="KW-1185">Reference proteome</keyword>
<dbReference type="InterPro" id="IPR002213">
    <property type="entry name" value="UDP_glucos_trans"/>
</dbReference>
<dbReference type="Proteomes" id="UP001459277">
    <property type="component" value="Unassembled WGS sequence"/>
</dbReference>